<dbReference type="InterPro" id="IPR001516">
    <property type="entry name" value="Proton_antipo_N"/>
</dbReference>
<dbReference type="GeneID" id="83010545"/>
<evidence type="ECO:0000313" key="12">
    <source>
        <dbReference type="EMBL" id="CUN51673.1"/>
    </source>
</evidence>
<dbReference type="PANTHER" id="PTHR42682:SF4">
    <property type="entry name" value="NADH-UBIQUINONE_PLASTOQUINONE"/>
    <property type="match status" value="1"/>
</dbReference>
<dbReference type="AlphaFoldDB" id="A0A174CB63"/>
<reference evidence="12 13" key="1">
    <citation type="submission" date="2015-09" db="EMBL/GenBank/DDBJ databases">
        <authorList>
            <consortium name="Pathogen Informatics"/>
        </authorList>
    </citation>
    <scope>NUCLEOTIDE SEQUENCE [LARGE SCALE GENOMIC DNA]</scope>
    <source>
        <strain evidence="12 13">2789STDY5834855</strain>
    </source>
</reference>
<feature type="transmembrane region" description="Helical" evidence="9">
    <location>
        <begin position="313"/>
        <end position="334"/>
    </location>
</feature>
<feature type="transmembrane region" description="Helical" evidence="9">
    <location>
        <begin position="389"/>
        <end position="411"/>
    </location>
</feature>
<organism evidence="12 13">
    <name type="scientific">Clostridium disporicum</name>
    <dbReference type="NCBI Taxonomy" id="84024"/>
    <lineage>
        <taxon>Bacteria</taxon>
        <taxon>Bacillati</taxon>
        <taxon>Bacillota</taxon>
        <taxon>Clostridia</taxon>
        <taxon>Eubacteriales</taxon>
        <taxon>Clostridiaceae</taxon>
        <taxon>Clostridium</taxon>
    </lineage>
</organism>
<evidence type="ECO:0000256" key="5">
    <source>
        <dbReference type="ARBA" id="ARBA00022989"/>
    </source>
</evidence>
<evidence type="ECO:0000256" key="9">
    <source>
        <dbReference type="SAM" id="Phobius"/>
    </source>
</evidence>
<feature type="domain" description="NADH-Ubiquinone oxidoreductase (complex I) chain 5 N-terminal" evidence="11">
    <location>
        <begin position="71"/>
        <end position="121"/>
    </location>
</feature>
<accession>A0A174CB63</accession>
<feature type="transmembrane region" description="Helical" evidence="9">
    <location>
        <begin position="285"/>
        <end position="306"/>
    </location>
</feature>
<dbReference type="Pfam" id="PF00361">
    <property type="entry name" value="Proton_antipo_M"/>
    <property type="match status" value="1"/>
</dbReference>
<feature type="transmembrane region" description="Helical" evidence="9">
    <location>
        <begin position="143"/>
        <end position="160"/>
    </location>
</feature>
<evidence type="ECO:0000256" key="3">
    <source>
        <dbReference type="ARBA" id="ARBA00022475"/>
    </source>
</evidence>
<name>A0A174CB63_9CLOT</name>
<dbReference type="GO" id="GO:0005886">
    <property type="term" value="C:plasma membrane"/>
    <property type="evidence" value="ECO:0007669"/>
    <property type="project" value="UniProtKB-SubCell"/>
</dbReference>
<feature type="transmembrane region" description="Helical" evidence="9">
    <location>
        <begin position="214"/>
        <end position="235"/>
    </location>
</feature>
<evidence type="ECO:0000259" key="10">
    <source>
        <dbReference type="Pfam" id="PF00361"/>
    </source>
</evidence>
<feature type="transmembrane region" description="Helical" evidence="9">
    <location>
        <begin position="650"/>
        <end position="668"/>
    </location>
</feature>
<evidence type="ECO:0000256" key="2">
    <source>
        <dbReference type="ARBA" id="ARBA00008483"/>
    </source>
</evidence>
<dbReference type="Proteomes" id="UP000095558">
    <property type="component" value="Unassembled WGS sequence"/>
</dbReference>
<dbReference type="Pfam" id="PF00662">
    <property type="entry name" value="Proton_antipo_N"/>
    <property type="match status" value="1"/>
</dbReference>
<gene>
    <name evidence="12" type="primary">shaA</name>
    <name evidence="12" type="ORF">ERS852470_00109</name>
</gene>
<proteinExistence type="inferred from homology"/>
<keyword evidence="3" id="KW-1003">Cell membrane</keyword>
<feature type="transmembrane region" description="Helical" evidence="9">
    <location>
        <begin position="88"/>
        <end position="108"/>
    </location>
</feature>
<feature type="transmembrane region" description="Helical" evidence="9">
    <location>
        <begin position="120"/>
        <end position="137"/>
    </location>
</feature>
<keyword evidence="4 8" id="KW-0812">Transmembrane</keyword>
<dbReference type="GO" id="GO:0016491">
    <property type="term" value="F:oxidoreductase activity"/>
    <property type="evidence" value="ECO:0007669"/>
    <property type="project" value="UniProtKB-KW"/>
</dbReference>
<feature type="transmembrane region" description="Helical" evidence="9">
    <location>
        <begin position="423"/>
        <end position="444"/>
    </location>
</feature>
<comment type="subcellular location">
    <subcellularLocation>
        <location evidence="1">Cell membrane</location>
        <topology evidence="1">Multi-pass membrane protein</topology>
    </subcellularLocation>
    <subcellularLocation>
        <location evidence="8">Membrane</location>
        <topology evidence="8">Multi-pass membrane protein</topology>
    </subcellularLocation>
</comment>
<feature type="transmembrane region" description="Helical" evidence="9">
    <location>
        <begin position="39"/>
        <end position="68"/>
    </location>
</feature>
<evidence type="ECO:0000256" key="6">
    <source>
        <dbReference type="ARBA" id="ARBA00023002"/>
    </source>
</evidence>
<dbReference type="PANTHER" id="PTHR42682">
    <property type="entry name" value="HYDROGENASE-4 COMPONENT F"/>
    <property type="match status" value="1"/>
</dbReference>
<keyword evidence="5 9" id="KW-1133">Transmembrane helix</keyword>
<dbReference type="InterPro" id="IPR052175">
    <property type="entry name" value="ComplexI-like_HydComp"/>
</dbReference>
<dbReference type="InterPro" id="IPR001750">
    <property type="entry name" value="ND/Mrp_TM"/>
</dbReference>
<evidence type="ECO:0000256" key="8">
    <source>
        <dbReference type="RuleBase" id="RU000320"/>
    </source>
</evidence>
<comment type="similarity">
    <text evidence="2">Belongs to the CPA3 antiporters (TC 2.A.63) subunit A family.</text>
</comment>
<evidence type="ECO:0000256" key="7">
    <source>
        <dbReference type="ARBA" id="ARBA00023136"/>
    </source>
</evidence>
<dbReference type="RefSeq" id="WP_052330572.1">
    <property type="nucleotide sequence ID" value="NZ_CYYT01000010.1"/>
</dbReference>
<dbReference type="EMBL" id="CYZV01000001">
    <property type="protein sequence ID" value="CUN51673.1"/>
    <property type="molecule type" value="Genomic_DNA"/>
</dbReference>
<evidence type="ECO:0000259" key="11">
    <source>
        <dbReference type="Pfam" id="PF00662"/>
    </source>
</evidence>
<feature type="transmembrane region" description="Helical" evidence="9">
    <location>
        <begin position="6"/>
        <end position="27"/>
    </location>
</feature>
<keyword evidence="6" id="KW-0560">Oxidoreductase</keyword>
<feature type="transmembrane region" description="Helical" evidence="9">
    <location>
        <begin position="256"/>
        <end position="279"/>
    </location>
</feature>
<feature type="domain" description="NADH:quinone oxidoreductase/Mrp antiporter transmembrane" evidence="10">
    <location>
        <begin position="138"/>
        <end position="439"/>
    </location>
</feature>
<feature type="transmembrane region" description="Helical" evidence="9">
    <location>
        <begin position="471"/>
        <end position="490"/>
    </location>
</feature>
<feature type="transmembrane region" description="Helical" evidence="9">
    <location>
        <begin position="502"/>
        <end position="520"/>
    </location>
</feature>
<dbReference type="OrthoDB" id="9807568at2"/>
<protein>
    <submittedName>
        <fullName evidence="12">Sodium/proton antiporter shaA</fullName>
    </submittedName>
</protein>
<keyword evidence="7 9" id="KW-0472">Membrane</keyword>
<sequence length="669" mass="72981">MSTKFINSLPIIAIMTPFILAFVLGLFKEKYIKVKKALAVIATTVSFICVLLLIKPVLVEGGVIVTWMGNWLPIEGKAYGICLEIDSLGVFLSLIITGASLLSAIYSLKYMSHDNGLEKYYVLFLLLTSSMIGFVFTGDLFNMYVMLEIMTFAAIALTAFRNYKDKSVEAAFKYIVTGSLGSSLILLGTCLIYSETKTLNLAEIAVSLNISQGMSSTMIVAFALMMVGYAVKAFMVPCHTWPTDAHMAAPSSISMILSGVMSKTGVYAIIRLVFMIFGLVSNKPVGYLILIWGLVTMVIGVSMALLQHDFKRLLAFHSVSQIGYIITALGIAIIESEEISIMALTGGTYHMINHAIFKGLLFLVAGAVLYTTGTTDLDSVSGLGKKMPFTMAMFLFGAAAISGIPPFNGFASKWMIYESGFNGNLGIASIIAVVVSALTLASFIKVGHSVFFGPIKKEDDNVEDVPLSMKIPMGILAALTVVLGIMPRLVVDNLLIPVVRAIYNLPIYIGSALGNVYGVLDINFDVSKIEFSTNGVYSPTNFLILFIILLLGVLLFVIFKGEKTGEEIHENLDKEFDMSIFTRYQNKASNGVNYSNVDIEPSCKYDIFVGGEEGEKVKVGANDLFWGMKYQLKGYLNSIQRAHSGSVNDYALWIVSTLVIVLIILFIFV</sequence>
<evidence type="ECO:0000256" key="1">
    <source>
        <dbReference type="ARBA" id="ARBA00004651"/>
    </source>
</evidence>
<feature type="transmembrane region" description="Helical" evidence="9">
    <location>
        <begin position="540"/>
        <end position="559"/>
    </location>
</feature>
<evidence type="ECO:0000256" key="4">
    <source>
        <dbReference type="ARBA" id="ARBA00022692"/>
    </source>
</evidence>
<dbReference type="PRINTS" id="PR01434">
    <property type="entry name" value="NADHDHGNASE5"/>
</dbReference>
<evidence type="ECO:0000313" key="13">
    <source>
        <dbReference type="Proteomes" id="UP000095558"/>
    </source>
</evidence>